<feature type="transmembrane region" description="Helical" evidence="2">
    <location>
        <begin position="78"/>
        <end position="101"/>
    </location>
</feature>
<evidence type="ECO:0000256" key="1">
    <source>
        <dbReference type="SAM" id="Coils"/>
    </source>
</evidence>
<keyword evidence="2" id="KW-0472">Membrane</keyword>
<dbReference type="RefSeq" id="WP_094883266.1">
    <property type="nucleotide sequence ID" value="NZ_NPMS01000001.1"/>
</dbReference>
<dbReference type="OrthoDB" id="2706879at2"/>
<sequence length="102" mass="12058">MVVIKEIESRQKDTELEIHELKERIQEFEESIQEKSAENKMRVSFEKLIMDKQLITKSELDRYEERMRTLVQENQVKLLKWIVGTGLSTIAAITGIVGIFYR</sequence>
<evidence type="ECO:0000313" key="3">
    <source>
        <dbReference type="EMBL" id="OZU89665.1"/>
    </source>
</evidence>
<accession>A0A265ND02</accession>
<keyword evidence="2" id="KW-0812">Transmembrane</keyword>
<protein>
    <submittedName>
        <fullName evidence="3">Uncharacterized protein</fullName>
    </submittedName>
</protein>
<evidence type="ECO:0000256" key="2">
    <source>
        <dbReference type="SAM" id="Phobius"/>
    </source>
</evidence>
<dbReference type="Proteomes" id="UP000216498">
    <property type="component" value="Unassembled WGS sequence"/>
</dbReference>
<comment type="caution">
    <text evidence="3">The sequence shown here is derived from an EMBL/GenBank/DDBJ whole genome shotgun (WGS) entry which is preliminary data.</text>
</comment>
<proteinExistence type="predicted"/>
<dbReference type="EMBL" id="NPMS01000001">
    <property type="protein sequence ID" value="OZU89665.1"/>
    <property type="molecule type" value="Genomic_DNA"/>
</dbReference>
<organism evidence="3 4">
    <name type="scientific">Virgibacillus indicus</name>
    <dbReference type="NCBI Taxonomy" id="2024554"/>
    <lineage>
        <taxon>Bacteria</taxon>
        <taxon>Bacillati</taxon>
        <taxon>Bacillota</taxon>
        <taxon>Bacilli</taxon>
        <taxon>Bacillales</taxon>
        <taxon>Bacillaceae</taxon>
        <taxon>Virgibacillus</taxon>
    </lineage>
</organism>
<reference evidence="3 4" key="1">
    <citation type="submission" date="2017-08" db="EMBL/GenBank/DDBJ databases">
        <title>Virgibacillus indicus sp. nov. and Virgibacillus profoundi sp. nov, two moderately halophilic bacteria isolated from marine sediment by using the Microfluidic Streak Plate.</title>
        <authorList>
            <person name="Xu B."/>
            <person name="Hu B."/>
            <person name="Wang J."/>
            <person name="Zhu Y."/>
            <person name="Huang L."/>
            <person name="Du W."/>
            <person name="Huang Y."/>
        </authorList>
    </citation>
    <scope>NUCLEOTIDE SEQUENCE [LARGE SCALE GENOMIC DNA]</scope>
    <source>
        <strain evidence="3 4">IO3-P2-C2</strain>
    </source>
</reference>
<keyword evidence="4" id="KW-1185">Reference proteome</keyword>
<keyword evidence="1" id="KW-0175">Coiled coil</keyword>
<dbReference type="AlphaFoldDB" id="A0A265ND02"/>
<evidence type="ECO:0000313" key="4">
    <source>
        <dbReference type="Proteomes" id="UP000216498"/>
    </source>
</evidence>
<keyword evidence="2" id="KW-1133">Transmembrane helix</keyword>
<name>A0A265ND02_9BACI</name>
<feature type="coiled-coil region" evidence="1">
    <location>
        <begin position="4"/>
        <end position="38"/>
    </location>
</feature>
<gene>
    <name evidence="3" type="ORF">CIL03_00560</name>
</gene>